<evidence type="ECO:0000259" key="3">
    <source>
        <dbReference type="SMART" id="SM01318"/>
    </source>
</evidence>
<comment type="subcellular location">
    <subcellularLocation>
        <location evidence="1">Secreted</location>
    </subcellularLocation>
</comment>
<evidence type="ECO:0000256" key="2">
    <source>
        <dbReference type="ARBA" id="ARBA00022525"/>
    </source>
</evidence>
<feature type="domain" description="Single" evidence="3">
    <location>
        <begin position="53"/>
        <end position="115"/>
    </location>
</feature>
<dbReference type="EMBL" id="UFQT01000231">
    <property type="protein sequence ID" value="SSX22113.1"/>
    <property type="molecule type" value="Genomic_DNA"/>
</dbReference>
<organism evidence="4">
    <name type="scientific">Culicoides sonorensis</name>
    <name type="common">Biting midge</name>
    <dbReference type="NCBI Taxonomy" id="179676"/>
    <lineage>
        <taxon>Eukaryota</taxon>
        <taxon>Metazoa</taxon>
        <taxon>Ecdysozoa</taxon>
        <taxon>Arthropoda</taxon>
        <taxon>Hexapoda</taxon>
        <taxon>Insecta</taxon>
        <taxon>Pterygota</taxon>
        <taxon>Neoptera</taxon>
        <taxon>Endopterygota</taxon>
        <taxon>Diptera</taxon>
        <taxon>Nematocera</taxon>
        <taxon>Chironomoidea</taxon>
        <taxon>Ceratopogonidae</taxon>
        <taxon>Ceratopogoninae</taxon>
        <taxon>Culicoides</taxon>
        <taxon>Monoculicoides</taxon>
    </lineage>
</organism>
<evidence type="ECO:0000256" key="1">
    <source>
        <dbReference type="ARBA" id="ARBA00004613"/>
    </source>
</evidence>
<reference evidence="4" key="1">
    <citation type="submission" date="2018-07" db="EMBL/GenBank/DDBJ databases">
        <authorList>
            <person name="Quirk P.G."/>
            <person name="Krulwich T.A."/>
        </authorList>
    </citation>
    <scope>NUCLEOTIDE SEQUENCE</scope>
</reference>
<dbReference type="GO" id="GO:0005576">
    <property type="term" value="C:extracellular region"/>
    <property type="evidence" value="ECO:0007669"/>
    <property type="project" value="UniProtKB-SubCell"/>
</dbReference>
<proteinExistence type="predicted"/>
<dbReference type="Pfam" id="PF15430">
    <property type="entry name" value="SVWC"/>
    <property type="match status" value="1"/>
</dbReference>
<protein>
    <submittedName>
        <fullName evidence="4">CSON006114 protein</fullName>
    </submittedName>
</protein>
<keyword evidence="2" id="KW-0964">Secreted</keyword>
<sequence length="122" mass="13457">MRHRGLVIQKMCAKQELFYVFSIFIILLGVLHNASASQALFFARLDPDKPDQCIFEDEVHKVGQVQIKGECGLIDCSRDCTCAITGCGTASAVPPCYTVEDKSKPYPDCCAQPVCPEENALR</sequence>
<gene>
    <name evidence="4" type="primary">CSON006114</name>
</gene>
<evidence type="ECO:0000313" key="4">
    <source>
        <dbReference type="EMBL" id="SSX22113.1"/>
    </source>
</evidence>
<accession>A0A336LZV8</accession>
<dbReference type="VEuPathDB" id="VectorBase:CSON006114"/>
<name>A0A336LZV8_CULSO</name>
<dbReference type="SMART" id="SM01318">
    <property type="entry name" value="SVWC"/>
    <property type="match status" value="1"/>
</dbReference>
<dbReference type="InterPro" id="IPR029277">
    <property type="entry name" value="SVWC_dom"/>
</dbReference>
<dbReference type="AlphaFoldDB" id="A0A336LZV8"/>